<sequence>MKAIFLTSMTFMFSLGTTVFISKNAYQLSVDYILFFAALFTSIFYLIAIKKRRKKERPSFYK</sequence>
<evidence type="ECO:0000256" key="1">
    <source>
        <dbReference type="SAM" id="Phobius"/>
    </source>
</evidence>
<keyword evidence="3" id="KW-1185">Reference proteome</keyword>
<dbReference type="AlphaFoldDB" id="A0A1H5ULE8"/>
<dbReference type="EMBL" id="FNUT01000002">
    <property type="protein sequence ID" value="SEF75826.1"/>
    <property type="molecule type" value="Genomic_DNA"/>
</dbReference>
<evidence type="ECO:0000313" key="2">
    <source>
        <dbReference type="EMBL" id="SEF75826.1"/>
    </source>
</evidence>
<name>A0A1H5ULE8_9SPHI</name>
<gene>
    <name evidence="2" type="ORF">SAMN05421877_102336</name>
</gene>
<keyword evidence="1" id="KW-0812">Transmembrane</keyword>
<feature type="transmembrane region" description="Helical" evidence="1">
    <location>
        <begin position="32"/>
        <end position="49"/>
    </location>
</feature>
<dbReference type="Proteomes" id="UP000236731">
    <property type="component" value="Unassembled WGS sequence"/>
</dbReference>
<reference evidence="3" key="1">
    <citation type="submission" date="2016-10" db="EMBL/GenBank/DDBJ databases">
        <authorList>
            <person name="Varghese N."/>
            <person name="Submissions S."/>
        </authorList>
    </citation>
    <scope>NUCLEOTIDE SEQUENCE [LARGE SCALE GENOMIC DNA]</scope>
    <source>
        <strain evidence="3">DSM 22361</strain>
    </source>
</reference>
<accession>A0A1H5ULE8</accession>
<proteinExistence type="predicted"/>
<evidence type="ECO:0000313" key="3">
    <source>
        <dbReference type="Proteomes" id="UP000236731"/>
    </source>
</evidence>
<keyword evidence="1" id="KW-1133">Transmembrane helix</keyword>
<organism evidence="2 3">
    <name type="scientific">Sphingobacterium lactis</name>
    <dbReference type="NCBI Taxonomy" id="797291"/>
    <lineage>
        <taxon>Bacteria</taxon>
        <taxon>Pseudomonadati</taxon>
        <taxon>Bacteroidota</taxon>
        <taxon>Sphingobacteriia</taxon>
        <taxon>Sphingobacteriales</taxon>
        <taxon>Sphingobacteriaceae</taxon>
        <taxon>Sphingobacterium</taxon>
    </lineage>
</organism>
<protein>
    <submittedName>
        <fullName evidence="2">Uncharacterized protein</fullName>
    </submittedName>
</protein>
<keyword evidence="1" id="KW-0472">Membrane</keyword>